<evidence type="ECO:0000259" key="15">
    <source>
        <dbReference type="SMART" id="SM01192"/>
    </source>
</evidence>
<feature type="binding site" evidence="10 13">
    <location>
        <position position="240"/>
    </location>
    <ligand>
        <name>Mg(2+)</name>
        <dbReference type="ChEBI" id="CHEBI:18420"/>
    </ligand>
</feature>
<comment type="pathway">
    <text evidence="1 10">Carbohydrate degradation; glycolysis; pyruvate from D-glyceraldehyde 3-phosphate: step 4/5.</text>
</comment>
<feature type="active site" description="Proton acceptor" evidence="10 11">
    <location>
        <position position="335"/>
    </location>
</feature>
<dbReference type="Proteomes" id="UP000223071">
    <property type="component" value="Unassembled WGS sequence"/>
</dbReference>
<comment type="function">
    <text evidence="10">Catalyzes the reversible conversion of 2-phosphoglycerate (2-PG) into phosphoenolpyruvate (PEP). It is essential for the degradation of carbohydrates via glycolysis.</text>
</comment>
<gene>
    <name evidence="10" type="primary">eno</name>
    <name evidence="17" type="ORF">A9A59_1687</name>
</gene>
<feature type="compositionally biased region" description="Basic residues" evidence="14">
    <location>
        <begin position="438"/>
        <end position="449"/>
    </location>
</feature>
<evidence type="ECO:0000256" key="5">
    <source>
        <dbReference type="ARBA" id="ARBA00022525"/>
    </source>
</evidence>
<evidence type="ECO:0000256" key="10">
    <source>
        <dbReference type="HAMAP-Rule" id="MF_00318"/>
    </source>
</evidence>
<feature type="domain" description="Enolase C-terminal TIM barrel" evidence="15">
    <location>
        <begin position="137"/>
        <end position="423"/>
    </location>
</feature>
<dbReference type="InterPro" id="IPR020811">
    <property type="entry name" value="Enolase_N"/>
</dbReference>
<feature type="binding site" evidence="12">
    <location>
        <position position="153"/>
    </location>
    <ligand>
        <name>substrate</name>
    </ligand>
</feature>
<dbReference type="Pfam" id="PF00113">
    <property type="entry name" value="Enolase_C"/>
    <property type="match status" value="1"/>
</dbReference>
<dbReference type="SFLD" id="SFLDF00002">
    <property type="entry name" value="enolase"/>
    <property type="match status" value="1"/>
</dbReference>
<keyword evidence="10" id="KW-0963">Cytoplasm</keyword>
<feature type="binding site" evidence="10">
    <location>
        <position position="335"/>
    </location>
    <ligand>
        <name>(2R)-2-phosphoglycerate</name>
        <dbReference type="ChEBI" id="CHEBI:58289"/>
    </ligand>
</feature>
<dbReference type="InterPro" id="IPR020809">
    <property type="entry name" value="Enolase_CS"/>
</dbReference>
<dbReference type="AlphaFoldDB" id="A0A2A9HEL5"/>
<comment type="cofactor">
    <cofactor evidence="13">
        <name>Mg(2+)</name>
        <dbReference type="ChEBI" id="CHEBI:18420"/>
    </cofactor>
    <text evidence="13">Mg(2+) is required for catalysis and for stabilizing the dimer.</text>
</comment>
<feature type="active site" description="Proton donor" evidence="10 11">
    <location>
        <position position="203"/>
    </location>
</feature>
<dbReference type="PRINTS" id="PR00148">
    <property type="entry name" value="ENOLASE"/>
</dbReference>
<feature type="binding site" evidence="10 13">
    <location>
        <position position="283"/>
    </location>
    <ligand>
        <name>Mg(2+)</name>
        <dbReference type="ChEBI" id="CHEBI:18420"/>
    </ligand>
</feature>
<dbReference type="PROSITE" id="PS00164">
    <property type="entry name" value="ENOLASE"/>
    <property type="match status" value="1"/>
</dbReference>
<feature type="binding site" evidence="10">
    <location>
        <position position="365"/>
    </location>
    <ligand>
        <name>(2R)-2-phosphoglycerate</name>
        <dbReference type="ChEBI" id="CHEBI:58289"/>
    </ligand>
</feature>
<comment type="similarity">
    <text evidence="2 10">Belongs to the enolase family.</text>
</comment>
<evidence type="ECO:0000256" key="8">
    <source>
        <dbReference type="ARBA" id="ARBA00023152"/>
    </source>
</evidence>
<dbReference type="RefSeq" id="WP_098503845.1">
    <property type="nucleotide sequence ID" value="NZ_PDJQ01000001.1"/>
</dbReference>
<protein>
    <recommendedName>
        <fullName evidence="4 10">Enolase</fullName>
        <ecNumber evidence="3 10">4.2.1.11</ecNumber>
    </recommendedName>
    <alternativeName>
        <fullName evidence="10">2-phospho-D-glycerate hydro-lyase</fullName>
    </alternativeName>
    <alternativeName>
        <fullName evidence="10">2-phosphoglycerate dehydratase</fullName>
    </alternativeName>
</protein>
<reference evidence="17 18" key="1">
    <citation type="submission" date="2017-09" db="EMBL/GenBank/DDBJ databases">
        <title>Sequencing the genomes of two abundant thermophiles in Great Basin hot springs: Thermocrinis jamiesonii and novel Chloroflexi Thermoflexus hugenholtzii.</title>
        <authorList>
            <person name="Hedlund B."/>
        </authorList>
    </citation>
    <scope>NUCLEOTIDE SEQUENCE [LARGE SCALE GENOMIC DNA]</scope>
    <source>
        <strain evidence="17 18">G233</strain>
    </source>
</reference>
<evidence type="ECO:0000256" key="13">
    <source>
        <dbReference type="PIRSR" id="PIRSR001400-3"/>
    </source>
</evidence>
<evidence type="ECO:0000313" key="17">
    <source>
        <dbReference type="EMBL" id="PFG74457.1"/>
    </source>
</evidence>
<dbReference type="SUPFAM" id="SSF54826">
    <property type="entry name" value="Enolase N-terminal domain-like"/>
    <property type="match status" value="1"/>
</dbReference>
<keyword evidence="9 10" id="KW-0456">Lyase</keyword>
<dbReference type="CDD" id="cd03313">
    <property type="entry name" value="enolase"/>
    <property type="match status" value="1"/>
</dbReference>
<feature type="region of interest" description="Disordered" evidence="14">
    <location>
        <begin position="421"/>
        <end position="449"/>
    </location>
</feature>
<keyword evidence="6 10" id="KW-0479">Metal-binding</keyword>
<evidence type="ECO:0000256" key="7">
    <source>
        <dbReference type="ARBA" id="ARBA00022842"/>
    </source>
</evidence>
<keyword evidence="8 10" id="KW-0324">Glycolysis</keyword>
<dbReference type="GO" id="GO:0000015">
    <property type="term" value="C:phosphopyruvate hydratase complex"/>
    <property type="evidence" value="ECO:0007669"/>
    <property type="project" value="InterPro"/>
</dbReference>
<proteinExistence type="inferred from homology"/>
<dbReference type="InterPro" id="IPR000941">
    <property type="entry name" value="Enolase"/>
</dbReference>
<dbReference type="EC" id="4.2.1.11" evidence="3 10"/>
<evidence type="ECO:0000256" key="9">
    <source>
        <dbReference type="ARBA" id="ARBA00023239"/>
    </source>
</evidence>
<evidence type="ECO:0000256" key="12">
    <source>
        <dbReference type="PIRSR" id="PIRSR001400-2"/>
    </source>
</evidence>
<dbReference type="GO" id="GO:0000287">
    <property type="term" value="F:magnesium ion binding"/>
    <property type="evidence" value="ECO:0007669"/>
    <property type="project" value="UniProtKB-UniRule"/>
</dbReference>
<evidence type="ECO:0000256" key="14">
    <source>
        <dbReference type="SAM" id="MobiDB-lite"/>
    </source>
</evidence>
<dbReference type="PANTHER" id="PTHR11902:SF1">
    <property type="entry name" value="ENOLASE"/>
    <property type="match status" value="1"/>
</dbReference>
<dbReference type="GO" id="GO:0006096">
    <property type="term" value="P:glycolytic process"/>
    <property type="evidence" value="ECO:0007669"/>
    <property type="project" value="UniProtKB-UniRule"/>
</dbReference>
<dbReference type="SFLD" id="SFLDG00178">
    <property type="entry name" value="enolase"/>
    <property type="match status" value="1"/>
</dbReference>
<dbReference type="SMART" id="SM01192">
    <property type="entry name" value="Enolase_C"/>
    <property type="match status" value="1"/>
</dbReference>
<accession>A0A2A9HEL5</accession>
<keyword evidence="7 10" id="KW-0460">Magnesium</keyword>
<keyword evidence="18" id="KW-1185">Reference proteome</keyword>
<feature type="binding site" evidence="10 13">
    <location>
        <position position="310"/>
    </location>
    <ligand>
        <name>Mg(2+)</name>
        <dbReference type="ChEBI" id="CHEBI:18420"/>
    </ligand>
</feature>
<sequence length="449" mass="48046">MHIEHIEASEVLDSRGNPTLRVLVALDDGTVGVAMVPSGASTGAHEAVELRDGGTRYGGKGVLKAVRNVNEPIAETLADVDASDQVMVDRILCELDGTPNKSRLGANAILGVSLAVARAAAESWGVPLYRYLGGPTARLLPVPMFNILNGGKHAPDSTDFQEFMVMPVGAPTFAEGLRMGVEIYHALKAVLHDAGHIVSVGDEGGFAPSLPGNEAAVAVVMQAIERAGYRPGQDVVLALDPATTELFADGTYTLAKEGRTLTSAEMVEHWAAWVEKYPIRSIEDGLAEDDWDGWKLLTERLGQRCQLVGDDLFVTNPARIRRGITGRAANSVLVKLNQIGTLTETLEAVGAAHRAGWTTVISHRSGETEDTFIADLAVATGSGQIKTGAPARSERTAKYNRLLEIERELGRKAEYAGWNAIPQLGPAPAREPAAAPRPRARAERRRSRH</sequence>
<dbReference type="EMBL" id="PDJQ01000001">
    <property type="protein sequence ID" value="PFG74457.1"/>
    <property type="molecule type" value="Genomic_DNA"/>
</dbReference>
<feature type="compositionally biased region" description="Low complexity" evidence="14">
    <location>
        <begin position="426"/>
        <end position="437"/>
    </location>
</feature>
<feature type="binding site" evidence="10">
    <location>
        <position position="364"/>
    </location>
    <ligand>
        <name>(2R)-2-phosphoglycerate</name>
        <dbReference type="ChEBI" id="CHEBI:58289"/>
    </ligand>
</feature>
<dbReference type="GO" id="GO:0009986">
    <property type="term" value="C:cell surface"/>
    <property type="evidence" value="ECO:0007669"/>
    <property type="project" value="UniProtKB-SubCell"/>
</dbReference>
<dbReference type="InterPro" id="IPR036849">
    <property type="entry name" value="Enolase-like_C_sf"/>
</dbReference>
<dbReference type="SMART" id="SM01193">
    <property type="entry name" value="Enolase_N"/>
    <property type="match status" value="1"/>
</dbReference>
<dbReference type="GO" id="GO:0004634">
    <property type="term" value="F:phosphopyruvate hydratase activity"/>
    <property type="evidence" value="ECO:0007669"/>
    <property type="project" value="UniProtKB-UniRule"/>
</dbReference>
<feature type="binding site" evidence="12">
    <location>
        <position position="162"/>
    </location>
    <ligand>
        <name>substrate</name>
    </ligand>
</feature>
<comment type="cofactor">
    <cofactor evidence="10">
        <name>Mg(2+)</name>
        <dbReference type="ChEBI" id="CHEBI:18420"/>
    </cofactor>
    <text evidence="10">Binds a second Mg(2+) ion via substrate during catalysis.</text>
</comment>
<feature type="binding site" evidence="12">
    <location>
        <begin position="362"/>
        <end position="365"/>
    </location>
    <ligand>
        <name>substrate</name>
    </ligand>
</feature>
<evidence type="ECO:0000256" key="1">
    <source>
        <dbReference type="ARBA" id="ARBA00005031"/>
    </source>
</evidence>
<dbReference type="UniPathway" id="UPA00109">
    <property type="reaction ID" value="UER00187"/>
</dbReference>
<dbReference type="PIRSF" id="PIRSF001400">
    <property type="entry name" value="Enolase"/>
    <property type="match status" value="1"/>
</dbReference>
<dbReference type="SFLD" id="SFLDS00001">
    <property type="entry name" value="Enolase"/>
    <property type="match status" value="1"/>
</dbReference>
<dbReference type="InterPro" id="IPR029017">
    <property type="entry name" value="Enolase-like_N"/>
</dbReference>
<comment type="subcellular location">
    <subcellularLocation>
        <location evidence="10">Cytoplasm</location>
    </subcellularLocation>
    <subcellularLocation>
        <location evidence="10">Secreted</location>
    </subcellularLocation>
    <subcellularLocation>
        <location evidence="10">Cell surface</location>
    </subcellularLocation>
    <text evidence="10">Fractions of enolase are present in both the cytoplasm and on the cell surface.</text>
</comment>
<dbReference type="Gene3D" id="3.20.20.120">
    <property type="entry name" value="Enolase-like C-terminal domain"/>
    <property type="match status" value="1"/>
</dbReference>
<dbReference type="Pfam" id="PF03952">
    <property type="entry name" value="Enolase_N"/>
    <property type="match status" value="1"/>
</dbReference>
<feature type="binding site" evidence="12">
    <location>
        <position position="386"/>
    </location>
    <ligand>
        <name>substrate</name>
    </ligand>
</feature>
<evidence type="ECO:0000256" key="3">
    <source>
        <dbReference type="ARBA" id="ARBA00012058"/>
    </source>
</evidence>
<dbReference type="SUPFAM" id="SSF51604">
    <property type="entry name" value="Enolase C-terminal domain-like"/>
    <property type="match status" value="1"/>
</dbReference>
<feature type="binding site" evidence="12">
    <location>
        <position position="310"/>
    </location>
    <ligand>
        <name>substrate</name>
    </ligand>
</feature>
<evidence type="ECO:0000256" key="2">
    <source>
        <dbReference type="ARBA" id="ARBA00009604"/>
    </source>
</evidence>
<dbReference type="GO" id="GO:0005576">
    <property type="term" value="C:extracellular region"/>
    <property type="evidence" value="ECO:0007669"/>
    <property type="project" value="UniProtKB-SubCell"/>
</dbReference>
<evidence type="ECO:0000256" key="4">
    <source>
        <dbReference type="ARBA" id="ARBA00017068"/>
    </source>
</evidence>
<evidence type="ECO:0000256" key="6">
    <source>
        <dbReference type="ARBA" id="ARBA00022723"/>
    </source>
</evidence>
<dbReference type="PANTHER" id="PTHR11902">
    <property type="entry name" value="ENOLASE"/>
    <property type="match status" value="1"/>
</dbReference>
<name>A0A2A9HEL5_TEPT2</name>
<evidence type="ECO:0000313" key="18">
    <source>
        <dbReference type="Proteomes" id="UP000223071"/>
    </source>
</evidence>
<feature type="binding site" evidence="12">
    <location>
        <position position="283"/>
    </location>
    <ligand>
        <name>substrate</name>
    </ligand>
</feature>
<dbReference type="NCBIfam" id="TIGR01060">
    <property type="entry name" value="eno"/>
    <property type="match status" value="1"/>
</dbReference>
<dbReference type="FunFam" id="3.30.390.10:FF:000001">
    <property type="entry name" value="Enolase"/>
    <property type="match status" value="1"/>
</dbReference>
<dbReference type="Gene3D" id="3.30.390.10">
    <property type="entry name" value="Enolase-like, N-terminal domain"/>
    <property type="match status" value="1"/>
</dbReference>
<feature type="domain" description="Enolase N-terminal" evidence="16">
    <location>
        <begin position="3"/>
        <end position="132"/>
    </location>
</feature>
<feature type="binding site" evidence="10">
    <location>
        <position position="161"/>
    </location>
    <ligand>
        <name>(2R)-2-phosphoglycerate</name>
        <dbReference type="ChEBI" id="CHEBI:58289"/>
    </ligand>
</feature>
<comment type="caution">
    <text evidence="17">The sequence shown here is derived from an EMBL/GenBank/DDBJ whole genome shotgun (WGS) entry which is preliminary data.</text>
</comment>
<dbReference type="HAMAP" id="MF_00318">
    <property type="entry name" value="Enolase"/>
    <property type="match status" value="1"/>
</dbReference>
<evidence type="ECO:0000259" key="16">
    <source>
        <dbReference type="SMART" id="SM01193"/>
    </source>
</evidence>
<dbReference type="InterPro" id="IPR020810">
    <property type="entry name" value="Enolase_C"/>
</dbReference>
<evidence type="ECO:0000256" key="11">
    <source>
        <dbReference type="PIRSR" id="PIRSR001400-1"/>
    </source>
</evidence>
<feature type="binding site" evidence="10">
    <location>
        <position position="386"/>
    </location>
    <ligand>
        <name>(2R)-2-phosphoglycerate</name>
        <dbReference type="ChEBI" id="CHEBI:58289"/>
    </ligand>
</feature>
<keyword evidence="5 10" id="KW-0964">Secreted</keyword>
<organism evidence="17 18">
    <name type="scientific">Tepidiforma thermophila (strain KCTC 52669 / CGMCC 1.13589 / G233)</name>
    <dbReference type="NCBI Taxonomy" id="2761530"/>
    <lineage>
        <taxon>Bacteria</taxon>
        <taxon>Bacillati</taxon>
        <taxon>Chloroflexota</taxon>
        <taxon>Tepidiformia</taxon>
        <taxon>Tepidiformales</taxon>
        <taxon>Tepidiformaceae</taxon>
        <taxon>Tepidiforma</taxon>
    </lineage>
</organism>
<comment type="catalytic activity">
    <reaction evidence="10">
        <text>(2R)-2-phosphoglycerate = phosphoenolpyruvate + H2O</text>
        <dbReference type="Rhea" id="RHEA:10164"/>
        <dbReference type="ChEBI" id="CHEBI:15377"/>
        <dbReference type="ChEBI" id="CHEBI:58289"/>
        <dbReference type="ChEBI" id="CHEBI:58702"/>
        <dbReference type="EC" id="4.2.1.11"/>
    </reaction>
</comment>